<evidence type="ECO:0000256" key="3">
    <source>
        <dbReference type="ARBA" id="ARBA00022553"/>
    </source>
</evidence>
<dbReference type="GO" id="GO:0005886">
    <property type="term" value="C:plasma membrane"/>
    <property type="evidence" value="ECO:0007669"/>
    <property type="project" value="UniProtKB-SubCell"/>
</dbReference>
<feature type="domain" description="Single cache" evidence="14">
    <location>
        <begin position="35"/>
        <end position="171"/>
    </location>
</feature>
<dbReference type="Pfam" id="PF14689">
    <property type="entry name" value="SPOB_a"/>
    <property type="match status" value="1"/>
</dbReference>
<organism evidence="15 16">
    <name type="scientific">Vagococcus intermedius</name>
    <dbReference type="NCBI Taxonomy" id="2991418"/>
    <lineage>
        <taxon>Bacteria</taxon>
        <taxon>Bacillati</taxon>
        <taxon>Bacillota</taxon>
        <taxon>Bacilli</taxon>
        <taxon>Lactobacillales</taxon>
        <taxon>Enterococcaceae</taxon>
        <taxon>Vagococcus</taxon>
    </lineage>
</organism>
<dbReference type="Proteomes" id="UP001179647">
    <property type="component" value="Chromosome"/>
</dbReference>
<keyword evidence="3" id="KW-0597">Phosphoprotein</keyword>
<sequence length="516" mass="58792">MKIKQFNLWMKLTLLVFLSILLSLSFVYFQMNKEMSRSIREKQESDLLKIGHSLANDPTVRAALKSETSTSKIKQLAKNNEQAFGLDFVVIMTLDKTRLTHPNSDKIYKKFQGGDEHKAISKGQETVSTASGTLGQSLRAFVPVFNTDGEELGVISIGLTTTRLAENLTKARWNFSITLLLSIMISLLAALFTAFTLKKQMYDLEPKEIAILLEERNAMFENIHDAIIVTNQFSEISLVNASGQKLLAKLAHTIHPYGEKISTLIPDLKTFKNNNTQVTTDELYHQNGVDYLISVAPIVVRKKNVGQIIIIRDMTELSSLHDQLLNTTAYATSLQAQSHDFLNKLHVIYGLTDLQAYDQLHHYLEKILEPEQEFSSRMVYLIKNPLIAGFLIGERSRFVERKLPFMVEIYPDIPATTDQNIIQTWINIVRFIHSTILELESAKDLQIRIGYSQKKLSLTYSLPLTGSKLEQLKIKLQSNYFSNLIVDSKSHITLEPQTQWLIIHINTPYPIYIEED</sequence>
<keyword evidence="10" id="KW-0902">Two-component regulatory system</keyword>
<evidence type="ECO:0000256" key="11">
    <source>
        <dbReference type="ARBA" id="ARBA00023136"/>
    </source>
</evidence>
<accession>A0AAF0CV69</accession>
<evidence type="ECO:0000256" key="7">
    <source>
        <dbReference type="ARBA" id="ARBA00022777"/>
    </source>
</evidence>
<evidence type="ECO:0000256" key="5">
    <source>
        <dbReference type="ARBA" id="ARBA00022692"/>
    </source>
</evidence>
<proteinExistence type="predicted"/>
<dbReference type="KEGG" id="vie:OL234_10455"/>
<evidence type="ECO:0000259" key="13">
    <source>
        <dbReference type="Pfam" id="PF14689"/>
    </source>
</evidence>
<keyword evidence="16" id="KW-1185">Reference proteome</keyword>
<keyword evidence="2" id="KW-1003">Cell membrane</keyword>
<feature type="domain" description="SpoOB alpha-helical" evidence="13">
    <location>
        <begin position="331"/>
        <end position="369"/>
    </location>
</feature>
<evidence type="ECO:0000256" key="8">
    <source>
        <dbReference type="ARBA" id="ARBA00022840"/>
    </source>
</evidence>
<evidence type="ECO:0000256" key="6">
    <source>
        <dbReference type="ARBA" id="ARBA00022741"/>
    </source>
</evidence>
<keyword evidence="5 12" id="KW-0812">Transmembrane</keyword>
<gene>
    <name evidence="15" type="ORF">OL234_10455</name>
</gene>
<comment type="subcellular location">
    <subcellularLocation>
        <location evidence="1">Cell membrane</location>
        <topology evidence="1">Multi-pass membrane protein</topology>
    </subcellularLocation>
</comment>
<evidence type="ECO:0000256" key="10">
    <source>
        <dbReference type="ARBA" id="ARBA00023012"/>
    </source>
</evidence>
<evidence type="ECO:0000256" key="9">
    <source>
        <dbReference type="ARBA" id="ARBA00022989"/>
    </source>
</evidence>
<dbReference type="InterPro" id="IPR039506">
    <property type="entry name" value="SPOB_a"/>
</dbReference>
<dbReference type="SUPFAM" id="SSF103190">
    <property type="entry name" value="Sensory domain-like"/>
    <property type="match status" value="1"/>
</dbReference>
<feature type="transmembrane region" description="Helical" evidence="12">
    <location>
        <begin position="173"/>
        <end position="197"/>
    </location>
</feature>
<dbReference type="EMBL" id="CP110232">
    <property type="protein sequence ID" value="WEG73327.1"/>
    <property type="molecule type" value="Genomic_DNA"/>
</dbReference>
<name>A0AAF0CV69_9ENTE</name>
<reference evidence="15" key="1">
    <citation type="submission" date="2022-10" db="EMBL/GenBank/DDBJ databases">
        <title>Vagococcus sp. isolated from poultry meat.</title>
        <authorList>
            <person name="Johansson P."/>
            <person name="Bjorkroth J."/>
        </authorList>
    </citation>
    <scope>NUCLEOTIDE SEQUENCE</scope>
    <source>
        <strain evidence="15">STAA11</strain>
    </source>
</reference>
<keyword evidence="4" id="KW-0808">Transferase</keyword>
<keyword evidence="6" id="KW-0547">Nucleotide-binding</keyword>
<protein>
    <submittedName>
        <fullName evidence="15">Sensor histidine kinase</fullName>
    </submittedName>
</protein>
<keyword evidence="8" id="KW-0067">ATP-binding</keyword>
<dbReference type="InterPro" id="IPR029151">
    <property type="entry name" value="Sensor-like_sf"/>
</dbReference>
<dbReference type="GO" id="GO:0000155">
    <property type="term" value="F:phosphorelay sensor kinase activity"/>
    <property type="evidence" value="ECO:0007669"/>
    <property type="project" value="InterPro"/>
</dbReference>
<dbReference type="Gene3D" id="1.10.287.130">
    <property type="match status" value="1"/>
</dbReference>
<dbReference type="InterPro" id="IPR033463">
    <property type="entry name" value="sCache_3"/>
</dbReference>
<dbReference type="AlphaFoldDB" id="A0AAF0CV69"/>
<keyword evidence="7 15" id="KW-0418">Kinase</keyword>
<evidence type="ECO:0000256" key="2">
    <source>
        <dbReference type="ARBA" id="ARBA00022475"/>
    </source>
</evidence>
<dbReference type="InterPro" id="IPR016120">
    <property type="entry name" value="Sig_transdc_His_kin_SpoOB"/>
</dbReference>
<dbReference type="SUPFAM" id="SSF55890">
    <property type="entry name" value="Sporulation response regulatory protein Spo0B"/>
    <property type="match status" value="1"/>
</dbReference>
<keyword evidence="11 12" id="KW-0472">Membrane</keyword>
<dbReference type="RefSeq" id="WP_275469130.1">
    <property type="nucleotide sequence ID" value="NZ_CP110232.1"/>
</dbReference>
<dbReference type="GO" id="GO:0005524">
    <property type="term" value="F:ATP binding"/>
    <property type="evidence" value="ECO:0007669"/>
    <property type="project" value="UniProtKB-KW"/>
</dbReference>
<dbReference type="Pfam" id="PF17203">
    <property type="entry name" value="sCache_3_2"/>
    <property type="match status" value="1"/>
</dbReference>
<evidence type="ECO:0000313" key="16">
    <source>
        <dbReference type="Proteomes" id="UP001179647"/>
    </source>
</evidence>
<keyword evidence="9 12" id="KW-1133">Transmembrane helix</keyword>
<evidence type="ECO:0000313" key="15">
    <source>
        <dbReference type="EMBL" id="WEG73327.1"/>
    </source>
</evidence>
<dbReference type="Gene3D" id="3.30.450.20">
    <property type="entry name" value="PAS domain"/>
    <property type="match status" value="2"/>
</dbReference>
<evidence type="ECO:0000256" key="1">
    <source>
        <dbReference type="ARBA" id="ARBA00004651"/>
    </source>
</evidence>
<evidence type="ECO:0000256" key="12">
    <source>
        <dbReference type="SAM" id="Phobius"/>
    </source>
</evidence>
<evidence type="ECO:0000259" key="14">
    <source>
        <dbReference type="Pfam" id="PF17203"/>
    </source>
</evidence>
<evidence type="ECO:0000256" key="4">
    <source>
        <dbReference type="ARBA" id="ARBA00022679"/>
    </source>
</evidence>